<reference evidence="3" key="1">
    <citation type="submission" date="2019-05" db="EMBL/GenBank/DDBJ databases">
        <title>The de novo reference genome and transcriptome assemblies of the wild tomato species Solanum chilense.</title>
        <authorList>
            <person name="Stam R."/>
            <person name="Nosenko T."/>
            <person name="Hoerger A.C."/>
            <person name="Stephan W."/>
            <person name="Seidel M.A."/>
            <person name="Kuhn J.M.M."/>
            <person name="Haberer G."/>
            <person name="Tellier A."/>
        </authorList>
    </citation>
    <scope>NUCLEOTIDE SEQUENCE</scope>
    <source>
        <tissue evidence="3">Mature leaves</tissue>
    </source>
</reference>
<evidence type="ECO:0000313" key="3">
    <source>
        <dbReference type="EMBL" id="TMX04289.1"/>
    </source>
</evidence>
<feature type="region of interest" description="Disordered" evidence="1">
    <location>
        <begin position="145"/>
        <end position="187"/>
    </location>
</feature>
<feature type="compositionally biased region" description="Polar residues" evidence="1">
    <location>
        <begin position="145"/>
        <end position="161"/>
    </location>
</feature>
<name>A0A6N2CBX5_SOLCI</name>
<dbReference type="EMBL" id="RXGB01000262">
    <property type="protein sequence ID" value="TMX04289.1"/>
    <property type="molecule type" value="Genomic_DNA"/>
</dbReference>
<comment type="caution">
    <text evidence="3">The sequence shown here is derived from an EMBL/GenBank/DDBJ whole genome shotgun (WGS) entry which is preliminary data.</text>
</comment>
<dbReference type="AlphaFoldDB" id="A0A6N2CBX5"/>
<evidence type="ECO:0000256" key="1">
    <source>
        <dbReference type="SAM" id="MobiDB-lite"/>
    </source>
</evidence>
<organism evidence="3">
    <name type="scientific">Solanum chilense</name>
    <name type="common">Tomato</name>
    <name type="synonym">Lycopersicon chilense</name>
    <dbReference type="NCBI Taxonomy" id="4083"/>
    <lineage>
        <taxon>Eukaryota</taxon>
        <taxon>Viridiplantae</taxon>
        <taxon>Streptophyta</taxon>
        <taxon>Embryophyta</taxon>
        <taxon>Tracheophyta</taxon>
        <taxon>Spermatophyta</taxon>
        <taxon>Magnoliopsida</taxon>
        <taxon>eudicotyledons</taxon>
        <taxon>Gunneridae</taxon>
        <taxon>Pentapetalae</taxon>
        <taxon>asterids</taxon>
        <taxon>lamiids</taxon>
        <taxon>Solanales</taxon>
        <taxon>Solanaceae</taxon>
        <taxon>Solanoideae</taxon>
        <taxon>Solaneae</taxon>
        <taxon>Solanum</taxon>
        <taxon>Solanum subgen. Lycopersicon</taxon>
    </lineage>
</organism>
<dbReference type="InterPro" id="IPR008889">
    <property type="entry name" value="VQ"/>
</dbReference>
<feature type="domain" description="VQ" evidence="2">
    <location>
        <begin position="78"/>
        <end position="99"/>
    </location>
</feature>
<sequence>MSETMPNNPTNWMQFYQPQRSPQTTMFSDATIVTTTASSVVSAPDHHQHQHQHQHVTGPSDGRVSKPIRRRSRASRRTPTTVLNTDTTNFRAMVQQFTGGSVAPSQGGYLGFGPNNQQIMNPNTYNIQFQAQSVPQNPLSYMFSTLGNSTSRPSPSIQSRPGNFLHRLNDNSSSPSNENKSENNFTF</sequence>
<gene>
    <name evidence="3" type="ORF">EJD97_010196</name>
</gene>
<proteinExistence type="predicted"/>
<protein>
    <recommendedName>
        <fullName evidence="2">VQ domain-containing protein</fullName>
    </recommendedName>
</protein>
<dbReference type="Pfam" id="PF05678">
    <property type="entry name" value="VQ"/>
    <property type="match status" value="1"/>
</dbReference>
<feature type="region of interest" description="Disordered" evidence="1">
    <location>
        <begin position="40"/>
        <end position="78"/>
    </location>
</feature>
<feature type="compositionally biased region" description="Low complexity" evidence="1">
    <location>
        <begin position="171"/>
        <end position="187"/>
    </location>
</feature>
<feature type="compositionally biased region" description="Basic residues" evidence="1">
    <location>
        <begin position="66"/>
        <end position="76"/>
    </location>
</feature>
<dbReference type="PANTHER" id="PTHR33179">
    <property type="entry name" value="VQ MOTIF-CONTAINING PROTEIN"/>
    <property type="match status" value="1"/>
</dbReference>
<evidence type="ECO:0000259" key="2">
    <source>
        <dbReference type="Pfam" id="PF05678"/>
    </source>
</evidence>
<accession>A0A6N2CBX5</accession>
<dbReference type="PANTHER" id="PTHR33179:SF29">
    <property type="entry name" value="OS06G0666400 PROTEIN"/>
    <property type="match status" value="1"/>
</dbReference>
<dbReference type="InterPro" id="IPR039609">
    <property type="entry name" value="VQ_15/22"/>
</dbReference>